<dbReference type="InterPro" id="IPR045347">
    <property type="entry name" value="HIND"/>
</dbReference>
<dbReference type="GO" id="GO:0045292">
    <property type="term" value="P:mRNA cis splicing, via spliceosome"/>
    <property type="evidence" value="ECO:0007669"/>
    <property type="project" value="TreeGrafter"/>
</dbReference>
<dbReference type="Pfam" id="PF19252">
    <property type="entry name" value="HIND"/>
    <property type="match status" value="1"/>
</dbReference>
<keyword evidence="3" id="KW-0507">mRNA processing</keyword>
<dbReference type="PANTHER" id="PTHR14152:SF5">
    <property type="entry name" value="U4_U6.U5 TRI-SNRNP-ASSOCIATED PROTEIN 1"/>
    <property type="match status" value="1"/>
</dbReference>
<dbReference type="GeneID" id="30962670"/>
<dbReference type="EMBL" id="KV454498">
    <property type="protein sequence ID" value="ODV57930.1"/>
    <property type="molecule type" value="Genomic_DNA"/>
</dbReference>
<dbReference type="InterPro" id="IPR005011">
    <property type="entry name" value="SNU66/SART1"/>
</dbReference>
<name>A0A1D2V8H5_9ASCO</name>
<dbReference type="Proteomes" id="UP000095038">
    <property type="component" value="Unassembled WGS sequence"/>
</dbReference>
<accession>A0A1D2V8H5</accession>
<sequence length="593" mass="68533">MVEEISLEETNRIRIGLGLKPIPTVAVKPTKSLPNDPISVKKSKFNKTSKSERKVQINDQGSLNKDKSKSKESSKLDSVDDTDSWLSSLLVSKNSSNSPTSNENTNNRDENIIHETNDNDNVQKQDAQDDIKISEQLIGKISVDDDIILTLKDKENFLSDSESDDDKFNHKNDELVNNNDNEYTTNLHEDSKEKKINNYEDEEYINEQFQQYQKQLDQINNTNNMKNKKLYYDEIDLQFDKDERPNDIQSLDYLKSKNSRSVTFKKNKKKIKKNKKSKSMTLSLMGNNESDHTGVKNKNFVHIDLINDDDGIVDDGELQQLLSLQRKKKNLLNAKLSKSKNSNDNDYDHNNNNIFISSSNSHGLVIDETSDFLSSMKSSKIALDTKDLKNEEDEYKTPIVRNSKRKFQKLDKNKNEKLMKQKLRKINENHFTNTINNDNESNSQFDGEPNFSLSLADTIKFLDNKSNSNQSSNLYSLSENDDNSINTNYKKQMALKNNLKLLKLNDEIKSRKIKQELKSNKNFNKLSLKQKEQILSQKNKEIFYNNQKLIEKSLKDYNPVVELKYFDDNGKLLTTKQAYKHLSRTFHGNGADK</sequence>
<dbReference type="STRING" id="1344418.A0A1D2V8H5"/>
<evidence type="ECO:0000313" key="7">
    <source>
        <dbReference type="EMBL" id="ODV57930.1"/>
    </source>
</evidence>
<evidence type="ECO:0000313" key="8">
    <source>
        <dbReference type="Proteomes" id="UP000095038"/>
    </source>
</evidence>
<dbReference type="RefSeq" id="XP_020044237.1">
    <property type="nucleotide sequence ID" value="XM_020189034.1"/>
</dbReference>
<evidence type="ECO:0000256" key="1">
    <source>
        <dbReference type="ARBA" id="ARBA00004123"/>
    </source>
</evidence>
<evidence type="ECO:0000256" key="5">
    <source>
        <dbReference type="ARBA" id="ARBA00023242"/>
    </source>
</evidence>
<dbReference type="PANTHER" id="PTHR14152">
    <property type="entry name" value="SQUAMOUS CELL CARCINOMA ANTIGEN RECOGNISED BY CYTOTOXIC T LYMPHOCYTES"/>
    <property type="match status" value="1"/>
</dbReference>
<keyword evidence="8" id="KW-1185">Reference proteome</keyword>
<feature type="compositionally biased region" description="Basic and acidic residues" evidence="6">
    <location>
        <begin position="106"/>
        <end position="126"/>
    </location>
</feature>
<feature type="region of interest" description="Disordered" evidence="6">
    <location>
        <begin position="26"/>
        <end position="126"/>
    </location>
</feature>
<keyword evidence="4" id="KW-0508">mRNA splicing</keyword>
<dbReference type="OrthoDB" id="5583at2759"/>
<evidence type="ECO:0000256" key="3">
    <source>
        <dbReference type="ARBA" id="ARBA00022664"/>
    </source>
</evidence>
<organism evidence="7 8">
    <name type="scientific">Ascoidea rubescens DSM 1968</name>
    <dbReference type="NCBI Taxonomy" id="1344418"/>
    <lineage>
        <taxon>Eukaryota</taxon>
        <taxon>Fungi</taxon>
        <taxon>Dikarya</taxon>
        <taxon>Ascomycota</taxon>
        <taxon>Saccharomycotina</taxon>
        <taxon>Saccharomycetes</taxon>
        <taxon>Ascoideaceae</taxon>
        <taxon>Ascoidea</taxon>
    </lineage>
</organism>
<protein>
    <submittedName>
        <fullName evidence="7">Uncharacterized protein</fullName>
    </submittedName>
</protein>
<keyword evidence="5" id="KW-0539">Nucleus</keyword>
<gene>
    <name evidence="7" type="ORF">ASCRUDRAFT_131320</name>
</gene>
<comment type="similarity">
    <text evidence="2">Belongs to the SNU66/SART1 family.</text>
</comment>
<feature type="compositionally biased region" description="Low complexity" evidence="6">
    <location>
        <begin position="84"/>
        <end position="105"/>
    </location>
</feature>
<proteinExistence type="inferred from homology"/>
<dbReference type="Pfam" id="PF03343">
    <property type="entry name" value="SART-1"/>
    <property type="match status" value="1"/>
</dbReference>
<evidence type="ECO:0000256" key="2">
    <source>
        <dbReference type="ARBA" id="ARBA00006076"/>
    </source>
</evidence>
<dbReference type="FunCoup" id="A0A1D2V8H5">
    <property type="interactions" value="836"/>
</dbReference>
<dbReference type="GO" id="GO:0046540">
    <property type="term" value="C:U4/U6 x U5 tri-snRNP complex"/>
    <property type="evidence" value="ECO:0007669"/>
    <property type="project" value="InterPro"/>
</dbReference>
<feature type="compositionally biased region" description="Basic and acidic residues" evidence="6">
    <location>
        <begin position="64"/>
        <end position="78"/>
    </location>
</feature>
<comment type="subcellular location">
    <subcellularLocation>
        <location evidence="1">Nucleus</location>
    </subcellularLocation>
</comment>
<dbReference type="GO" id="GO:0000481">
    <property type="term" value="P:maturation of 5S rRNA"/>
    <property type="evidence" value="ECO:0007669"/>
    <property type="project" value="TreeGrafter"/>
</dbReference>
<dbReference type="InParanoid" id="A0A1D2V8H5"/>
<reference evidence="8" key="1">
    <citation type="submission" date="2016-05" db="EMBL/GenBank/DDBJ databases">
        <title>Comparative genomics of biotechnologically important yeasts.</title>
        <authorList>
            <consortium name="DOE Joint Genome Institute"/>
            <person name="Riley R."/>
            <person name="Haridas S."/>
            <person name="Wolfe K.H."/>
            <person name="Lopes M.R."/>
            <person name="Hittinger C.T."/>
            <person name="Goker M."/>
            <person name="Salamov A."/>
            <person name="Wisecaver J."/>
            <person name="Long T.M."/>
            <person name="Aerts A.L."/>
            <person name="Barry K."/>
            <person name="Choi C."/>
            <person name="Clum A."/>
            <person name="Coughlan A.Y."/>
            <person name="Deshpande S."/>
            <person name="Douglass A.P."/>
            <person name="Hanson S.J."/>
            <person name="Klenk H.-P."/>
            <person name="Labutti K."/>
            <person name="Lapidus A."/>
            <person name="Lindquist E."/>
            <person name="Lipzen A."/>
            <person name="Meier-Kolthoff J.P."/>
            <person name="Ohm R.A."/>
            <person name="Otillar R.P."/>
            <person name="Pangilinan J."/>
            <person name="Peng Y."/>
            <person name="Rokas A."/>
            <person name="Rosa C.A."/>
            <person name="Scheuner C."/>
            <person name="Sibirny A.A."/>
            <person name="Slot J.C."/>
            <person name="Stielow J.B."/>
            <person name="Sun H."/>
            <person name="Kurtzman C.P."/>
            <person name="Blackwell M."/>
            <person name="Grigoriev I.V."/>
            <person name="Jeffries T.W."/>
        </authorList>
    </citation>
    <scope>NUCLEOTIDE SEQUENCE [LARGE SCALE GENOMIC DNA]</scope>
    <source>
        <strain evidence="8">DSM 1968</strain>
    </source>
</reference>
<evidence type="ECO:0000256" key="4">
    <source>
        <dbReference type="ARBA" id="ARBA00023187"/>
    </source>
</evidence>
<evidence type="ECO:0000256" key="6">
    <source>
        <dbReference type="SAM" id="MobiDB-lite"/>
    </source>
</evidence>
<dbReference type="AlphaFoldDB" id="A0A1D2V8H5"/>